<dbReference type="InterPro" id="IPR023753">
    <property type="entry name" value="FAD/NAD-binding_dom"/>
</dbReference>
<evidence type="ECO:0000313" key="3">
    <source>
        <dbReference type="Proteomes" id="UP001140217"/>
    </source>
</evidence>
<name>A0A9W8LDU7_9FUNG</name>
<dbReference type="PRINTS" id="PR00368">
    <property type="entry name" value="FADPNR"/>
</dbReference>
<organism evidence="2 3">
    <name type="scientific">Coemansia javaensis</name>
    <dbReference type="NCBI Taxonomy" id="2761396"/>
    <lineage>
        <taxon>Eukaryota</taxon>
        <taxon>Fungi</taxon>
        <taxon>Fungi incertae sedis</taxon>
        <taxon>Zoopagomycota</taxon>
        <taxon>Kickxellomycotina</taxon>
        <taxon>Kickxellomycetes</taxon>
        <taxon>Kickxellales</taxon>
        <taxon>Kickxellaceae</taxon>
        <taxon>Coemansia</taxon>
    </lineage>
</organism>
<dbReference type="GO" id="GO:0050660">
    <property type="term" value="F:flavin adenine dinucleotide binding"/>
    <property type="evidence" value="ECO:0007669"/>
    <property type="project" value="TreeGrafter"/>
</dbReference>
<evidence type="ECO:0000313" key="2">
    <source>
        <dbReference type="EMBL" id="KAJ2777486.1"/>
    </source>
</evidence>
<accession>A0A9W8LDU7</accession>
<dbReference type="Pfam" id="PF07992">
    <property type="entry name" value="Pyr_redox_2"/>
    <property type="match status" value="1"/>
</dbReference>
<dbReference type="Proteomes" id="UP001140217">
    <property type="component" value="Unassembled WGS sequence"/>
</dbReference>
<dbReference type="PANTHER" id="PTHR43735:SF24">
    <property type="entry name" value="NUCLEOTIDE-DISULPHIDE OXIDOREDUCTASE AMID-LIKE, PUTATIVE (AFU_ORTHOLOGUE AFUA_1G17180)-RELATED"/>
    <property type="match status" value="1"/>
</dbReference>
<dbReference type="EMBL" id="JANBUL010000288">
    <property type="protein sequence ID" value="KAJ2777486.1"/>
    <property type="molecule type" value="Genomic_DNA"/>
</dbReference>
<dbReference type="AlphaFoldDB" id="A0A9W8LDU7"/>
<gene>
    <name evidence="2" type="ORF">H4R18_005130</name>
</gene>
<dbReference type="SUPFAM" id="SSF51905">
    <property type="entry name" value="FAD/NAD(P)-binding domain"/>
    <property type="match status" value="1"/>
</dbReference>
<dbReference type="OrthoDB" id="202203at2759"/>
<keyword evidence="3" id="KW-1185">Reference proteome</keyword>
<feature type="domain" description="FAD/NAD(P)-binding" evidence="1">
    <location>
        <begin position="5"/>
        <end position="318"/>
    </location>
</feature>
<dbReference type="GO" id="GO:0004174">
    <property type="term" value="F:electron-transferring-flavoprotein dehydrogenase activity"/>
    <property type="evidence" value="ECO:0007669"/>
    <property type="project" value="TreeGrafter"/>
</dbReference>
<protein>
    <recommendedName>
        <fullName evidence="1">FAD/NAD(P)-binding domain-containing protein</fullName>
    </recommendedName>
</protein>
<dbReference type="GO" id="GO:0005737">
    <property type="term" value="C:cytoplasm"/>
    <property type="evidence" value="ECO:0007669"/>
    <property type="project" value="TreeGrafter"/>
</dbReference>
<dbReference type="InterPro" id="IPR036188">
    <property type="entry name" value="FAD/NAD-bd_sf"/>
</dbReference>
<sequence>MNTVRILVAGGNYAGLSAVQHLYSTLLARAKPANVHVTMIDRRDGFVHYMGMTRGLTEPEYGKSLWMPYATTPWLSHPRITIRQATIAEIIPRSVRLACGESLDFDYLVIALGLGRFAPIGMRAATKDAFVQDLAASYAQLAAAKTVAVVGGGAVGIEMAADVKSDFPDKAVTLVHSRSSLLPGPFLDELRIATADALQNRLGVRLELGRRVVAQSPQSADMTCAPHDLPELAQATATDATLTLSDGATLHADWVVRCLGARSRAPLVSLPPSPDCPPVFGAGGIRVRPTMQVDDAQYPHIYACGDICNIEEVKLAGMAMYGGYIAARNIARTILHPERTDLDQAKPQPPRTLLLLGKDCSLLQKGDVLYSEKEARAFTEEDIGLQHCVDALSLTKTPDAATPYDTPKW</sequence>
<reference evidence="2" key="1">
    <citation type="submission" date="2022-07" db="EMBL/GenBank/DDBJ databases">
        <title>Phylogenomic reconstructions and comparative analyses of Kickxellomycotina fungi.</title>
        <authorList>
            <person name="Reynolds N.K."/>
            <person name="Stajich J.E."/>
            <person name="Barry K."/>
            <person name="Grigoriev I.V."/>
            <person name="Crous P."/>
            <person name="Smith M.E."/>
        </authorList>
    </citation>
    <scope>NUCLEOTIDE SEQUENCE</scope>
    <source>
        <strain evidence="2">NBRC 105414</strain>
    </source>
</reference>
<dbReference type="PRINTS" id="PR00469">
    <property type="entry name" value="PNDRDTASEII"/>
</dbReference>
<dbReference type="Gene3D" id="3.50.50.100">
    <property type="match status" value="1"/>
</dbReference>
<comment type="caution">
    <text evidence="2">The sequence shown here is derived from an EMBL/GenBank/DDBJ whole genome shotgun (WGS) entry which is preliminary data.</text>
</comment>
<dbReference type="PANTHER" id="PTHR43735">
    <property type="entry name" value="APOPTOSIS-INDUCING FACTOR 1"/>
    <property type="match status" value="1"/>
</dbReference>
<evidence type="ECO:0000259" key="1">
    <source>
        <dbReference type="Pfam" id="PF07992"/>
    </source>
</evidence>
<proteinExistence type="predicted"/>